<reference evidence="2" key="2">
    <citation type="submission" date="2015-03" db="UniProtKB">
        <authorList>
            <consortium name="EnsemblPlants"/>
        </authorList>
    </citation>
    <scope>IDENTIFICATION</scope>
</reference>
<dbReference type="Gramene" id="OBART11G12530.1">
    <property type="protein sequence ID" value="OBART11G12530.1"/>
    <property type="gene ID" value="OBART11G12530"/>
</dbReference>
<dbReference type="Proteomes" id="UP000026960">
    <property type="component" value="Chromosome 11"/>
</dbReference>
<dbReference type="AlphaFoldDB" id="A0A0D3HLI4"/>
<dbReference type="PaxDb" id="65489-OBART11G12530.1"/>
<evidence type="ECO:0000256" key="1">
    <source>
        <dbReference type="SAM" id="MobiDB-lite"/>
    </source>
</evidence>
<sequence>MRRQTTAAGEEAVDGSEKAAAPAAQEDGEDVVDSSEKAAARTARRRWTAWKKRRRCRRSRELRRARERVPSLGRGLHSTEGRVWGLFHIETQTAK</sequence>
<keyword evidence="3" id="KW-1185">Reference proteome</keyword>
<evidence type="ECO:0000313" key="2">
    <source>
        <dbReference type="EnsemblPlants" id="OBART11G12530.1"/>
    </source>
</evidence>
<dbReference type="EnsemblPlants" id="OBART11G12530.1">
    <property type="protein sequence ID" value="OBART11G12530.1"/>
    <property type="gene ID" value="OBART11G12530"/>
</dbReference>
<proteinExistence type="predicted"/>
<dbReference type="HOGENOM" id="CLU_2376138_0_0_1"/>
<evidence type="ECO:0000313" key="3">
    <source>
        <dbReference type="Proteomes" id="UP000026960"/>
    </source>
</evidence>
<reference evidence="2" key="1">
    <citation type="journal article" date="2009" name="Rice">
        <title>De Novo Next Generation Sequencing of Plant Genomes.</title>
        <authorList>
            <person name="Rounsley S."/>
            <person name="Marri P.R."/>
            <person name="Yu Y."/>
            <person name="He R."/>
            <person name="Sisneros N."/>
            <person name="Goicoechea J.L."/>
            <person name="Lee S.J."/>
            <person name="Angelova A."/>
            <person name="Kudrna D."/>
            <person name="Luo M."/>
            <person name="Affourtit J."/>
            <person name="Desany B."/>
            <person name="Knight J."/>
            <person name="Niazi F."/>
            <person name="Egholm M."/>
            <person name="Wing R.A."/>
        </authorList>
    </citation>
    <scope>NUCLEOTIDE SEQUENCE [LARGE SCALE GENOMIC DNA]</scope>
    <source>
        <strain evidence="2">cv. IRGC 105608</strain>
    </source>
</reference>
<protein>
    <submittedName>
        <fullName evidence="2">Uncharacterized protein</fullName>
    </submittedName>
</protein>
<organism evidence="2">
    <name type="scientific">Oryza barthii</name>
    <dbReference type="NCBI Taxonomy" id="65489"/>
    <lineage>
        <taxon>Eukaryota</taxon>
        <taxon>Viridiplantae</taxon>
        <taxon>Streptophyta</taxon>
        <taxon>Embryophyta</taxon>
        <taxon>Tracheophyta</taxon>
        <taxon>Spermatophyta</taxon>
        <taxon>Magnoliopsida</taxon>
        <taxon>Liliopsida</taxon>
        <taxon>Poales</taxon>
        <taxon>Poaceae</taxon>
        <taxon>BOP clade</taxon>
        <taxon>Oryzoideae</taxon>
        <taxon>Oryzeae</taxon>
        <taxon>Oryzinae</taxon>
        <taxon>Oryza</taxon>
    </lineage>
</organism>
<feature type="region of interest" description="Disordered" evidence="1">
    <location>
        <begin position="1"/>
        <end position="46"/>
    </location>
</feature>
<name>A0A0D3HLI4_9ORYZ</name>
<accession>A0A0D3HLI4</accession>